<protein>
    <recommendedName>
        <fullName evidence="9">Metalloendopeptidase</fullName>
        <ecNumber evidence="9">3.4.24.-</ecNumber>
    </recommendedName>
</protein>
<dbReference type="Proteomes" id="UP001652625">
    <property type="component" value="Chromosome 03"/>
</dbReference>
<keyword evidence="4 8" id="KW-0378">Hydrolase</keyword>
<evidence type="ECO:0000256" key="5">
    <source>
        <dbReference type="ARBA" id="ARBA00022833"/>
    </source>
</evidence>
<feature type="disulfide bond" evidence="7">
    <location>
        <begin position="245"/>
        <end position="279"/>
    </location>
</feature>
<dbReference type="CDD" id="cd04280">
    <property type="entry name" value="ZnMc_astacin_like"/>
    <property type="match status" value="1"/>
</dbReference>
<evidence type="ECO:0000256" key="6">
    <source>
        <dbReference type="ARBA" id="ARBA00023049"/>
    </source>
</evidence>
<evidence type="ECO:0000256" key="3">
    <source>
        <dbReference type="ARBA" id="ARBA00022723"/>
    </source>
</evidence>
<keyword evidence="2 8" id="KW-0645">Protease</keyword>
<feature type="signal peptide" evidence="9">
    <location>
        <begin position="1"/>
        <end position="18"/>
    </location>
</feature>
<dbReference type="Pfam" id="PF01549">
    <property type="entry name" value="ShK"/>
    <property type="match status" value="1"/>
</dbReference>
<dbReference type="PROSITE" id="PS51670">
    <property type="entry name" value="SHKT"/>
    <property type="match status" value="1"/>
</dbReference>
<comment type="function">
    <text evidence="1">Metalloprotease.</text>
</comment>
<dbReference type="PANTHER" id="PTHR10127">
    <property type="entry name" value="DISCOIDIN, CUB, EGF, LAMININ , AND ZINC METALLOPROTEASE DOMAIN CONTAINING"/>
    <property type="match status" value="1"/>
</dbReference>
<dbReference type="GO" id="GO:0008237">
    <property type="term" value="F:metallopeptidase activity"/>
    <property type="evidence" value="ECO:0007669"/>
    <property type="project" value="UniProtKB-KW"/>
</dbReference>
<evidence type="ECO:0000256" key="4">
    <source>
        <dbReference type="ARBA" id="ARBA00022801"/>
    </source>
</evidence>
<keyword evidence="9" id="KW-0732">Signal</keyword>
<organism evidence="12 13">
    <name type="scientific">Hydra vulgaris</name>
    <name type="common">Hydra</name>
    <name type="synonym">Hydra attenuata</name>
    <dbReference type="NCBI Taxonomy" id="6087"/>
    <lineage>
        <taxon>Eukaryota</taxon>
        <taxon>Metazoa</taxon>
        <taxon>Cnidaria</taxon>
        <taxon>Hydrozoa</taxon>
        <taxon>Hydroidolina</taxon>
        <taxon>Anthoathecata</taxon>
        <taxon>Aplanulata</taxon>
        <taxon>Hydridae</taxon>
        <taxon>Hydra</taxon>
    </lineage>
</organism>
<accession>A0ABM4BGM4</accession>
<gene>
    <name evidence="13" type="primary">LOC100200291</name>
</gene>
<evidence type="ECO:0000256" key="8">
    <source>
        <dbReference type="PROSITE-ProRule" id="PRU01211"/>
    </source>
</evidence>
<name>A0ABM4BGM4_HYDVU</name>
<feature type="active site" evidence="8">
    <location>
        <position position="138"/>
    </location>
</feature>
<dbReference type="PANTHER" id="PTHR10127:SF780">
    <property type="entry name" value="METALLOENDOPEPTIDASE"/>
    <property type="match status" value="1"/>
</dbReference>
<evidence type="ECO:0000259" key="10">
    <source>
        <dbReference type="PROSITE" id="PS51670"/>
    </source>
</evidence>
<evidence type="ECO:0000256" key="2">
    <source>
        <dbReference type="ARBA" id="ARBA00022670"/>
    </source>
</evidence>
<evidence type="ECO:0000259" key="11">
    <source>
        <dbReference type="PROSITE" id="PS51864"/>
    </source>
</evidence>
<sequence length="281" mass="31810">MKFQSIIVLVTAFNLVLSKWVSKMENKHLFEGDIKLDPEEMSGLNNRFASSIGRLWPNKIVPFEIMGIGAKEKLNISKAIEEYHKHTCLRFVERKREFPYVYFYPGTGCSSPVGYSSNRLNDIALSDGCYNIGTIMHEIGHTIGLFHEQSRPDRDSYIKINWNNIEPGKDLNFKIQTNNNVDSLGTPYDYSSIMHYGSTAFGGDKITISTIDKTMQNVIGNRNGFSDIDIKQINILYSCPGYSKCQDYDNNCVKKANAGECTKNTTYMSIYCAKSCNKCKA</sequence>
<dbReference type="Pfam" id="PF01400">
    <property type="entry name" value="Astacin"/>
    <property type="match status" value="1"/>
</dbReference>
<evidence type="ECO:0000313" key="13">
    <source>
        <dbReference type="RefSeq" id="XP_065648149.1"/>
    </source>
</evidence>
<dbReference type="PROSITE" id="PS51864">
    <property type="entry name" value="ASTACIN"/>
    <property type="match status" value="1"/>
</dbReference>
<feature type="domain" description="Peptidase M12A" evidence="11">
    <location>
        <begin position="46"/>
        <end position="240"/>
    </location>
</feature>
<dbReference type="InterPro" id="IPR001506">
    <property type="entry name" value="Peptidase_M12A"/>
</dbReference>
<comment type="caution">
    <text evidence="7">Lacks conserved residue(s) required for the propagation of feature annotation.</text>
</comment>
<evidence type="ECO:0000256" key="1">
    <source>
        <dbReference type="ARBA" id="ARBA00002657"/>
    </source>
</evidence>
<dbReference type="PRINTS" id="PR00480">
    <property type="entry name" value="ASTACIN"/>
</dbReference>
<keyword evidence="12" id="KW-1185">Reference proteome</keyword>
<dbReference type="SUPFAM" id="SSF55486">
    <property type="entry name" value="Metalloproteases ('zincins'), catalytic domain"/>
    <property type="match status" value="1"/>
</dbReference>
<dbReference type="RefSeq" id="XP_065648149.1">
    <property type="nucleotide sequence ID" value="XM_065792077.1"/>
</dbReference>
<dbReference type="SMART" id="SM00254">
    <property type="entry name" value="ShKT"/>
    <property type="match status" value="1"/>
</dbReference>
<evidence type="ECO:0000256" key="9">
    <source>
        <dbReference type="RuleBase" id="RU361183"/>
    </source>
</evidence>
<keyword evidence="6 8" id="KW-0482">Metalloprotease</keyword>
<reference evidence="13" key="1">
    <citation type="submission" date="2025-08" db="UniProtKB">
        <authorList>
            <consortium name="RefSeq"/>
        </authorList>
    </citation>
    <scope>IDENTIFICATION</scope>
</reference>
<keyword evidence="3 8" id="KW-0479">Metal-binding</keyword>
<feature type="binding site" evidence="8">
    <location>
        <position position="141"/>
    </location>
    <ligand>
        <name>Zn(2+)</name>
        <dbReference type="ChEBI" id="CHEBI:29105"/>
        <note>catalytic</note>
    </ligand>
</feature>
<dbReference type="InterPro" id="IPR003582">
    <property type="entry name" value="ShKT_dom"/>
</dbReference>
<evidence type="ECO:0000256" key="7">
    <source>
        <dbReference type="PROSITE-ProRule" id="PRU01005"/>
    </source>
</evidence>
<dbReference type="EC" id="3.4.24.-" evidence="9"/>
<feature type="binding site" evidence="8">
    <location>
        <position position="147"/>
    </location>
    <ligand>
        <name>Zn(2+)</name>
        <dbReference type="ChEBI" id="CHEBI:29105"/>
        <note>catalytic</note>
    </ligand>
</feature>
<keyword evidence="7" id="KW-1015">Disulfide bond</keyword>
<comment type="cofactor">
    <cofactor evidence="8 9">
        <name>Zn(2+)</name>
        <dbReference type="ChEBI" id="CHEBI:29105"/>
    </cofactor>
    <text evidence="8 9">Binds 1 zinc ion per subunit.</text>
</comment>
<dbReference type="InterPro" id="IPR034035">
    <property type="entry name" value="Astacin-like_dom"/>
</dbReference>
<keyword evidence="5 8" id="KW-0862">Zinc</keyword>
<dbReference type="Gene3D" id="3.40.390.10">
    <property type="entry name" value="Collagenase (Catalytic Domain)"/>
    <property type="match status" value="1"/>
</dbReference>
<feature type="domain" description="ShKT" evidence="10">
    <location>
        <begin position="245"/>
        <end position="279"/>
    </location>
</feature>
<dbReference type="GeneID" id="100200291"/>
<evidence type="ECO:0000313" key="12">
    <source>
        <dbReference type="Proteomes" id="UP001652625"/>
    </source>
</evidence>
<dbReference type="InterPro" id="IPR006026">
    <property type="entry name" value="Peptidase_Metallo"/>
</dbReference>
<dbReference type="SMART" id="SM00235">
    <property type="entry name" value="ZnMc"/>
    <property type="match status" value="1"/>
</dbReference>
<feature type="chain" id="PRO_5044980025" description="Metalloendopeptidase" evidence="9">
    <location>
        <begin position="19"/>
        <end position="281"/>
    </location>
</feature>
<dbReference type="InterPro" id="IPR024079">
    <property type="entry name" value="MetalloPept_cat_dom_sf"/>
</dbReference>
<feature type="binding site" evidence="8">
    <location>
        <position position="137"/>
    </location>
    <ligand>
        <name>Zn(2+)</name>
        <dbReference type="ChEBI" id="CHEBI:29105"/>
        <note>catalytic</note>
    </ligand>
</feature>
<proteinExistence type="predicted"/>